<dbReference type="EMBL" id="FTOP01000022">
    <property type="protein sequence ID" value="SIT14964.1"/>
    <property type="molecule type" value="Genomic_DNA"/>
</dbReference>
<dbReference type="InterPro" id="IPR002686">
    <property type="entry name" value="Transposase_17"/>
</dbReference>
<dbReference type="GO" id="GO:0004803">
    <property type="term" value="F:transposase activity"/>
    <property type="evidence" value="ECO:0007669"/>
    <property type="project" value="InterPro"/>
</dbReference>
<feature type="domain" description="Transposase IS200-like" evidence="1">
    <location>
        <begin position="4"/>
        <end position="118"/>
    </location>
</feature>
<dbReference type="SMART" id="SM01321">
    <property type="entry name" value="Y1_Tnp"/>
    <property type="match status" value="1"/>
</dbReference>
<gene>
    <name evidence="2" type="ORF">SAMN05421761_1222</name>
</gene>
<dbReference type="InterPro" id="IPR036515">
    <property type="entry name" value="Transposase_17_sf"/>
</dbReference>
<dbReference type="NCBIfam" id="NF033573">
    <property type="entry name" value="transpos_IS200"/>
    <property type="match status" value="1"/>
</dbReference>
<dbReference type="PANTHER" id="PTHR33360:SF2">
    <property type="entry name" value="TRANSPOSASE FOR INSERTION SEQUENCE ELEMENT IS200"/>
    <property type="match status" value="1"/>
</dbReference>
<dbReference type="OrthoDB" id="9797997at2"/>
<protein>
    <submittedName>
        <fullName evidence="2">REP element-mobilizing transposase RayT</fullName>
    </submittedName>
</protein>
<keyword evidence="3" id="KW-1185">Reference proteome</keyword>
<dbReference type="GO" id="GO:0003677">
    <property type="term" value="F:DNA binding"/>
    <property type="evidence" value="ECO:0007669"/>
    <property type="project" value="InterPro"/>
</dbReference>
<dbReference type="RefSeq" id="WP_076502937.1">
    <property type="nucleotide sequence ID" value="NZ_FTOP01000022.1"/>
</dbReference>
<dbReference type="SUPFAM" id="SSF143422">
    <property type="entry name" value="Transposase IS200-like"/>
    <property type="match status" value="1"/>
</dbReference>
<reference evidence="3" key="1">
    <citation type="submission" date="2017-01" db="EMBL/GenBank/DDBJ databases">
        <authorList>
            <person name="Varghese N."/>
            <person name="Submissions S."/>
        </authorList>
    </citation>
    <scope>NUCLEOTIDE SEQUENCE [LARGE SCALE GENOMIC DNA]</scope>
    <source>
        <strain evidence="3">DSM 46698</strain>
    </source>
</reference>
<organism evidence="2 3">
    <name type="scientific">Belliella pelovolcani</name>
    <dbReference type="NCBI Taxonomy" id="529505"/>
    <lineage>
        <taxon>Bacteria</taxon>
        <taxon>Pseudomonadati</taxon>
        <taxon>Bacteroidota</taxon>
        <taxon>Cytophagia</taxon>
        <taxon>Cytophagales</taxon>
        <taxon>Cyclobacteriaceae</taxon>
        <taxon>Belliella</taxon>
    </lineage>
</organism>
<evidence type="ECO:0000313" key="2">
    <source>
        <dbReference type="EMBL" id="SIT14964.1"/>
    </source>
</evidence>
<proteinExistence type="predicted"/>
<dbReference type="Pfam" id="PF01797">
    <property type="entry name" value="Y1_Tnp"/>
    <property type="match status" value="1"/>
</dbReference>
<evidence type="ECO:0000259" key="1">
    <source>
        <dbReference type="SMART" id="SM01321"/>
    </source>
</evidence>
<sequence length="148" mass="17619">MGTYTQIIYHIVFSTKNREHTLLHQEKRRLFAYIHHLLTKKNCHLYRINGVEDHLHILTHVHPTIAVSNLIKDIKLASSDFILREGIFPDFNGWQDGYGAFTESIKAKERLIKYIRNLESHHKKVAFLEEYKSLLEEYEIKFDPKFLL</sequence>
<dbReference type="GO" id="GO:0006313">
    <property type="term" value="P:DNA transposition"/>
    <property type="evidence" value="ECO:0007669"/>
    <property type="project" value="InterPro"/>
</dbReference>
<dbReference type="Proteomes" id="UP000186026">
    <property type="component" value="Unassembled WGS sequence"/>
</dbReference>
<evidence type="ECO:0000313" key="3">
    <source>
        <dbReference type="Proteomes" id="UP000186026"/>
    </source>
</evidence>
<name>A0A1N7PWH2_9BACT</name>
<dbReference type="Gene3D" id="3.30.70.1290">
    <property type="entry name" value="Transposase IS200-like"/>
    <property type="match status" value="1"/>
</dbReference>
<accession>A0A1N7PWH2</accession>
<dbReference type="PANTHER" id="PTHR33360">
    <property type="entry name" value="TRANSPOSASE FOR INSERTION SEQUENCE ELEMENT IS200"/>
    <property type="match status" value="1"/>
</dbReference>
<dbReference type="AlphaFoldDB" id="A0A1N7PWH2"/>